<gene>
    <name evidence="1" type="ORF">GCM10007977_059630</name>
</gene>
<proteinExistence type="predicted"/>
<evidence type="ECO:0000313" key="2">
    <source>
        <dbReference type="Proteomes" id="UP000642070"/>
    </source>
</evidence>
<name>A0A917U2C6_9ACTN</name>
<keyword evidence="2" id="KW-1185">Reference proteome</keyword>
<dbReference type="Proteomes" id="UP000642070">
    <property type="component" value="Unassembled WGS sequence"/>
</dbReference>
<comment type="caution">
    <text evidence="1">The sequence shown here is derived from an EMBL/GenBank/DDBJ whole genome shotgun (WGS) entry which is preliminary data.</text>
</comment>
<reference evidence="1" key="1">
    <citation type="journal article" date="2014" name="Int. J. Syst. Evol. Microbiol.">
        <title>Complete genome sequence of Corynebacterium casei LMG S-19264T (=DSM 44701T), isolated from a smear-ripened cheese.</title>
        <authorList>
            <consortium name="US DOE Joint Genome Institute (JGI-PGF)"/>
            <person name="Walter F."/>
            <person name="Albersmeier A."/>
            <person name="Kalinowski J."/>
            <person name="Ruckert C."/>
        </authorList>
    </citation>
    <scope>NUCLEOTIDE SEQUENCE</scope>
    <source>
        <strain evidence="1">JCM 19831</strain>
    </source>
</reference>
<sequence>MTLPLVTSVPISVLTGTLALPVPGVTVNPTGGVVTFVAVGFFELSHADSPNCAPIASTISVAAPRRSRVMFCA</sequence>
<organism evidence="1 2">
    <name type="scientific">Dactylosporangium sucinum</name>
    <dbReference type="NCBI Taxonomy" id="1424081"/>
    <lineage>
        <taxon>Bacteria</taxon>
        <taxon>Bacillati</taxon>
        <taxon>Actinomycetota</taxon>
        <taxon>Actinomycetes</taxon>
        <taxon>Micromonosporales</taxon>
        <taxon>Micromonosporaceae</taxon>
        <taxon>Dactylosporangium</taxon>
    </lineage>
</organism>
<dbReference type="AlphaFoldDB" id="A0A917U2C6"/>
<protein>
    <submittedName>
        <fullName evidence="1">Uncharacterized protein</fullName>
    </submittedName>
</protein>
<accession>A0A917U2C6</accession>
<evidence type="ECO:0000313" key="1">
    <source>
        <dbReference type="EMBL" id="GGM50016.1"/>
    </source>
</evidence>
<dbReference type="EMBL" id="BMPI01000032">
    <property type="protein sequence ID" value="GGM50016.1"/>
    <property type="molecule type" value="Genomic_DNA"/>
</dbReference>
<reference evidence="1" key="2">
    <citation type="submission" date="2020-09" db="EMBL/GenBank/DDBJ databases">
        <authorList>
            <person name="Sun Q."/>
            <person name="Ohkuma M."/>
        </authorList>
    </citation>
    <scope>NUCLEOTIDE SEQUENCE</scope>
    <source>
        <strain evidence="1">JCM 19831</strain>
    </source>
</reference>